<dbReference type="GO" id="GO:0051536">
    <property type="term" value="F:iron-sulfur cluster binding"/>
    <property type="evidence" value="ECO:0007669"/>
    <property type="project" value="UniProtKB-KW"/>
</dbReference>
<evidence type="ECO:0000256" key="4">
    <source>
        <dbReference type="ARBA" id="ARBA00023014"/>
    </source>
</evidence>
<dbReference type="EMBL" id="FJ479768">
    <property type="protein sequence ID" value="ADJ19600.1"/>
    <property type="molecule type" value="Genomic_DNA"/>
</dbReference>
<evidence type="ECO:0000259" key="5">
    <source>
        <dbReference type="Pfam" id="PF01869"/>
    </source>
</evidence>
<dbReference type="SUPFAM" id="SSF53067">
    <property type="entry name" value="Actin-like ATPase domain"/>
    <property type="match status" value="1"/>
</dbReference>
<dbReference type="OrthoDB" id="9778513at2"/>
<comment type="cofactor">
    <cofactor evidence="1">
        <name>[4Fe-4S] cluster</name>
        <dbReference type="ChEBI" id="CHEBI:49883"/>
    </cofactor>
</comment>
<dbReference type="InterPro" id="IPR051805">
    <property type="entry name" value="Dehydratase_Activator_Redct"/>
</dbReference>
<dbReference type="RefSeq" id="WP_015707168.1">
    <property type="nucleotide sequence ID" value="NC_015578.1"/>
</dbReference>
<reference evidence="8" key="1">
    <citation type="submission" date="2009-12" db="EMBL/GenBank/DDBJ databases">
        <title>Complete sequence of Treponema primitia strain ZAS-2.</title>
        <authorList>
            <person name="Tetu S.G."/>
            <person name="Matson E."/>
            <person name="Ren Q."/>
            <person name="Seshadri R."/>
            <person name="Elbourne L."/>
            <person name="Hassan K.A."/>
            <person name="Durkin A."/>
            <person name="Radune D."/>
            <person name="Mohamoud Y."/>
            <person name="Shay R."/>
            <person name="Jin S."/>
            <person name="Zhang X."/>
            <person name="Lucey K."/>
            <person name="Ballor N.R."/>
            <person name="Ottesen E."/>
            <person name="Rosenthal R."/>
            <person name="Allen A."/>
            <person name="Leadbetter J.R."/>
            <person name="Paulsen I.T."/>
        </authorList>
    </citation>
    <scope>NUCLEOTIDE SEQUENCE [LARGE SCALE GENOMIC DNA]</scope>
    <source>
        <strain evidence="8">ATCC BAA-887 / DSM 12427 / ZAS-2</strain>
    </source>
</reference>
<dbReference type="KEGG" id="tpi:TREPR_3091"/>
<dbReference type="EMBL" id="CP001843">
    <property type="protein sequence ID" value="AEF86517.1"/>
    <property type="molecule type" value="Genomic_DNA"/>
</dbReference>
<name>D8L156_TREPZ</name>
<feature type="domain" description="ATPase BadF/BadG/BcrA/BcrD type" evidence="5">
    <location>
        <begin position="9"/>
        <end position="262"/>
    </location>
</feature>
<accession>D8L156</accession>
<evidence type="ECO:0000256" key="3">
    <source>
        <dbReference type="ARBA" id="ARBA00023004"/>
    </source>
</evidence>
<protein>
    <submittedName>
        <fullName evidence="7">(R)-2-hydroxyglutaryl-CoA dehydratase activator</fullName>
    </submittedName>
    <submittedName>
        <fullName evidence="6">Putative hydroxyglutaryl-CoA dehydratase activator</fullName>
    </submittedName>
</protein>
<keyword evidence="4" id="KW-0411">Iron-sulfur</keyword>
<dbReference type="HOGENOM" id="CLU_066597_2_0_12"/>
<gene>
    <name evidence="7" type="ordered locus">TREPR_3091</name>
</gene>
<dbReference type="InterPro" id="IPR008275">
    <property type="entry name" value="CoA_E_activase_dom"/>
</dbReference>
<reference evidence="6" key="3">
    <citation type="journal article" date="2010" name="Environ. Microbiol.">
        <title>Selenium controls transcription of paralogous formate dehydrogenase genes in the termite gut acetogen, Treponema primitia.</title>
        <authorList>
            <person name="Matson E.G."/>
            <person name="Zhang X."/>
            <person name="Leadbetter J.R."/>
        </authorList>
    </citation>
    <scope>NUCLEOTIDE SEQUENCE</scope>
    <source>
        <strain evidence="6">ZAS-2</strain>
    </source>
</reference>
<keyword evidence="2" id="KW-0479">Metal-binding</keyword>
<evidence type="ECO:0000313" key="6">
    <source>
        <dbReference type="EMBL" id="ADJ19600.1"/>
    </source>
</evidence>
<keyword evidence="8" id="KW-1185">Reference proteome</keyword>
<dbReference type="Pfam" id="PF01869">
    <property type="entry name" value="BcrAD_BadFG"/>
    <property type="match status" value="1"/>
</dbReference>
<dbReference type="InterPro" id="IPR002731">
    <property type="entry name" value="ATPase_BadF"/>
</dbReference>
<dbReference type="eggNOG" id="COG1924">
    <property type="taxonomic scope" value="Bacteria"/>
</dbReference>
<dbReference type="Gene3D" id="3.30.420.40">
    <property type="match status" value="2"/>
</dbReference>
<dbReference type="PANTHER" id="PTHR32329">
    <property type="entry name" value="BIFUNCTIONAL PROTEIN [INCLUDES 2-HYDROXYACYL-COA DEHYDRATASE (N-TER) AND ITS ACTIVATOR DOMAIN (C_TERM)-RELATED"/>
    <property type="match status" value="1"/>
</dbReference>
<dbReference type="NCBIfam" id="TIGR00241">
    <property type="entry name" value="CoA_E_activ"/>
    <property type="match status" value="1"/>
</dbReference>
<proteinExistence type="predicted"/>
<reference evidence="7 8" key="4">
    <citation type="journal article" date="2011" name="ISME J.">
        <title>RNA-seq reveals cooperative metabolic interactions between two termite-gut spirochete species in co-culture.</title>
        <authorList>
            <person name="Rosenthal A.Z."/>
            <person name="Matson E.G."/>
            <person name="Eldar A."/>
            <person name="Leadbetter J.R."/>
        </authorList>
    </citation>
    <scope>NUCLEOTIDE SEQUENCE [LARGE SCALE GENOMIC DNA]</scope>
    <source>
        <strain evidence="8">ATCC BAA-887 / DSM 12427 / ZAS-2</strain>
        <strain evidence="7">ZAS-2</strain>
    </source>
</reference>
<sequence>MDGKAEYSIGIDCGSTLCKGVLLSRHGVAAYSLQPTGWNLQESASHVLANLKGNAADVGLNAADNDLAVNIPVIATGYGRDMVTERTKAVTEISAHARGAEYLMPGVRTVIDIGGQDCKVIAVENGKVTSFQMNDKCAAGTGRFMQMVLERFNADINLLDTLLAAGKIIRLNSTCAVFAESEIIGLLAKGHSREEIVGGVALSMAVKISSLAARVGLKPPVVLTGGLAESSGIRRALSEVLKVDVQFLPQGIYAGAIGAACIGVF</sequence>
<dbReference type="GO" id="GO:0046872">
    <property type="term" value="F:metal ion binding"/>
    <property type="evidence" value="ECO:0007669"/>
    <property type="project" value="UniProtKB-KW"/>
</dbReference>
<reference evidence="7" key="2">
    <citation type="submission" date="2009-12" db="EMBL/GenBank/DDBJ databases">
        <authorList>
            <person name="Tetu S.G."/>
            <person name="Matson E."/>
            <person name="Ren Q."/>
            <person name="Seshadri R."/>
            <person name="Elbourne L."/>
            <person name="Hassan K.A."/>
            <person name="Durkin A."/>
            <person name="Radune D."/>
            <person name="Mohamoud Y."/>
            <person name="Shay R."/>
            <person name="Jin S."/>
            <person name="Zhang X."/>
            <person name="Lucey K."/>
            <person name="Ballor N.R."/>
            <person name="Ottesen E."/>
            <person name="Rosenthal R."/>
            <person name="Allen A."/>
            <person name="Leadbetter J.R."/>
            <person name="Paulsen I.T."/>
        </authorList>
    </citation>
    <scope>NUCLEOTIDE SEQUENCE</scope>
    <source>
        <strain evidence="7">ZAS-2</strain>
    </source>
</reference>
<evidence type="ECO:0000256" key="2">
    <source>
        <dbReference type="ARBA" id="ARBA00022723"/>
    </source>
</evidence>
<dbReference type="Proteomes" id="UP000009223">
    <property type="component" value="Chromosome"/>
</dbReference>
<dbReference type="InterPro" id="IPR043129">
    <property type="entry name" value="ATPase_NBD"/>
</dbReference>
<evidence type="ECO:0000256" key="1">
    <source>
        <dbReference type="ARBA" id="ARBA00001966"/>
    </source>
</evidence>
<dbReference type="CDD" id="cd24036">
    <property type="entry name" value="ASKHA_NBD_BcrAD_BadFG_HgdC_HadI"/>
    <property type="match status" value="1"/>
</dbReference>
<dbReference type="AlphaFoldDB" id="D8L156"/>
<organism evidence="6">
    <name type="scientific">Treponema primitia (strain ATCC BAA-887 / DSM 12427 / ZAS-2)</name>
    <dbReference type="NCBI Taxonomy" id="545694"/>
    <lineage>
        <taxon>Bacteria</taxon>
        <taxon>Pseudomonadati</taxon>
        <taxon>Spirochaetota</taxon>
        <taxon>Spirochaetia</taxon>
        <taxon>Spirochaetales</taxon>
        <taxon>Treponemataceae</taxon>
        <taxon>Treponema</taxon>
    </lineage>
</organism>
<dbReference type="PANTHER" id="PTHR32329:SF2">
    <property type="entry name" value="BIFUNCTIONAL PROTEIN [INCLUDES 2-HYDROXYACYL-COA DEHYDRATASE (N-TER) AND ITS ACTIVATOR DOMAIN (C_TERM)"/>
    <property type="match status" value="1"/>
</dbReference>
<evidence type="ECO:0000313" key="8">
    <source>
        <dbReference type="Proteomes" id="UP000009223"/>
    </source>
</evidence>
<keyword evidence="3" id="KW-0408">Iron</keyword>
<evidence type="ECO:0000313" key="7">
    <source>
        <dbReference type="EMBL" id="AEF86517.1"/>
    </source>
</evidence>
<dbReference type="STRING" id="545694.TREPR_3091"/>